<dbReference type="RefSeq" id="WP_166197408.1">
    <property type="nucleotide sequence ID" value="NZ_JAAOIV010000010.1"/>
</dbReference>
<evidence type="ECO:0000256" key="3">
    <source>
        <dbReference type="ARBA" id="ARBA00022692"/>
    </source>
</evidence>
<name>A0A967B713_9MICO</name>
<dbReference type="InterPro" id="IPR051401">
    <property type="entry name" value="GtrA_CellWall_Glycosyl"/>
</dbReference>
<sequence>MTATSGRRHLGRQLFRFAVIGVGSTVFSLVLFAVLKTWLSNQPANALALIISTVLNTAANRHFTFDAGGQEGHFGVQVRSLVLLGITWAATALGLAVLDHYHPSAGTGAATLTMAVGSAIATAIRFVLLRKWFAPTPELTAELE</sequence>
<gene>
    <name evidence="8" type="ORF">G9U51_13245</name>
</gene>
<comment type="similarity">
    <text evidence="2">Belongs to the GtrA family.</text>
</comment>
<evidence type="ECO:0000256" key="2">
    <source>
        <dbReference type="ARBA" id="ARBA00009399"/>
    </source>
</evidence>
<comment type="subcellular location">
    <subcellularLocation>
        <location evidence="1">Membrane</location>
        <topology evidence="1">Multi-pass membrane protein</topology>
    </subcellularLocation>
</comment>
<organism evidence="8 9">
    <name type="scientific">Metallococcus carri</name>
    <dbReference type="NCBI Taxonomy" id="1656884"/>
    <lineage>
        <taxon>Bacteria</taxon>
        <taxon>Bacillati</taxon>
        <taxon>Actinomycetota</taxon>
        <taxon>Actinomycetes</taxon>
        <taxon>Micrococcales</taxon>
        <taxon>Dermacoccaceae</taxon>
        <taxon>Metallococcus</taxon>
    </lineage>
</organism>
<reference evidence="8" key="1">
    <citation type="submission" date="2020-03" db="EMBL/GenBank/DDBJ databases">
        <title>Draft sequencing of Calidifontibacter sp. DB0510.</title>
        <authorList>
            <person name="Kim D.-U."/>
        </authorList>
    </citation>
    <scope>NUCLEOTIDE SEQUENCE</scope>
    <source>
        <strain evidence="8">DB0510</strain>
    </source>
</reference>
<dbReference type="PANTHER" id="PTHR38459">
    <property type="entry name" value="PROPHAGE BACTOPRENOL-LINKED GLUCOSE TRANSLOCASE HOMOLOG"/>
    <property type="match status" value="1"/>
</dbReference>
<feature type="transmembrane region" description="Helical" evidence="6">
    <location>
        <begin position="110"/>
        <end position="128"/>
    </location>
</feature>
<dbReference type="AlphaFoldDB" id="A0A967B713"/>
<dbReference type="GO" id="GO:0000271">
    <property type="term" value="P:polysaccharide biosynthetic process"/>
    <property type="evidence" value="ECO:0007669"/>
    <property type="project" value="InterPro"/>
</dbReference>
<feature type="transmembrane region" description="Helical" evidence="6">
    <location>
        <begin position="80"/>
        <end position="98"/>
    </location>
</feature>
<dbReference type="PANTHER" id="PTHR38459:SF1">
    <property type="entry name" value="PROPHAGE BACTOPRENOL-LINKED GLUCOSE TRANSLOCASE HOMOLOG"/>
    <property type="match status" value="1"/>
</dbReference>
<accession>A0A967B713</accession>
<comment type="caution">
    <text evidence="8">The sequence shown here is derived from an EMBL/GenBank/DDBJ whole genome shotgun (WGS) entry which is preliminary data.</text>
</comment>
<evidence type="ECO:0000256" key="6">
    <source>
        <dbReference type="SAM" id="Phobius"/>
    </source>
</evidence>
<evidence type="ECO:0000256" key="5">
    <source>
        <dbReference type="ARBA" id="ARBA00023136"/>
    </source>
</evidence>
<keyword evidence="5 6" id="KW-0472">Membrane</keyword>
<dbReference type="Pfam" id="PF04138">
    <property type="entry name" value="GtrA_DPMS_TM"/>
    <property type="match status" value="1"/>
</dbReference>
<feature type="transmembrane region" description="Helical" evidence="6">
    <location>
        <begin position="14"/>
        <end position="35"/>
    </location>
</feature>
<keyword evidence="9" id="KW-1185">Reference proteome</keyword>
<keyword evidence="4 6" id="KW-1133">Transmembrane helix</keyword>
<evidence type="ECO:0000256" key="4">
    <source>
        <dbReference type="ARBA" id="ARBA00022989"/>
    </source>
</evidence>
<evidence type="ECO:0000313" key="8">
    <source>
        <dbReference type="EMBL" id="NHN56742.1"/>
    </source>
</evidence>
<dbReference type="Proteomes" id="UP000744769">
    <property type="component" value="Unassembled WGS sequence"/>
</dbReference>
<keyword evidence="3 6" id="KW-0812">Transmembrane</keyword>
<evidence type="ECO:0000259" key="7">
    <source>
        <dbReference type="Pfam" id="PF04138"/>
    </source>
</evidence>
<dbReference type="EMBL" id="JAAOIV010000010">
    <property type="protein sequence ID" value="NHN56742.1"/>
    <property type="molecule type" value="Genomic_DNA"/>
</dbReference>
<proteinExistence type="inferred from homology"/>
<evidence type="ECO:0000313" key="9">
    <source>
        <dbReference type="Proteomes" id="UP000744769"/>
    </source>
</evidence>
<dbReference type="InterPro" id="IPR007267">
    <property type="entry name" value="GtrA_DPMS_TM"/>
</dbReference>
<feature type="domain" description="GtrA/DPMS transmembrane" evidence="7">
    <location>
        <begin position="16"/>
        <end position="132"/>
    </location>
</feature>
<dbReference type="GO" id="GO:0005886">
    <property type="term" value="C:plasma membrane"/>
    <property type="evidence" value="ECO:0007669"/>
    <property type="project" value="TreeGrafter"/>
</dbReference>
<protein>
    <submittedName>
        <fullName evidence="8">GtrA family protein</fullName>
    </submittedName>
</protein>
<evidence type="ECO:0000256" key="1">
    <source>
        <dbReference type="ARBA" id="ARBA00004141"/>
    </source>
</evidence>